<name>A0ABU6G1I7_9BACL</name>
<evidence type="ECO:0000256" key="1">
    <source>
        <dbReference type="SAM" id="MobiDB-lite"/>
    </source>
</evidence>
<feature type="non-terminal residue" evidence="2">
    <location>
        <position position="106"/>
    </location>
</feature>
<sequence>MPQGKQLQAKSASPSHQRAAQPQAAQTSSTAPQMSPLSRDFFMQMQRTAGNRATQAYTNQLIQRNPTAAQQQVVPVPALAAQVVPGTPVPAAQVVPGTPAPAAQVV</sequence>
<proteinExistence type="predicted"/>
<dbReference type="Proteomes" id="UP001338137">
    <property type="component" value="Unassembled WGS sequence"/>
</dbReference>
<comment type="caution">
    <text evidence="2">The sequence shown here is derived from an EMBL/GenBank/DDBJ whole genome shotgun (WGS) entry which is preliminary data.</text>
</comment>
<organism evidence="2 3">
    <name type="scientific">Paenibacillus alba</name>
    <dbReference type="NCBI Taxonomy" id="1197127"/>
    <lineage>
        <taxon>Bacteria</taxon>
        <taxon>Bacillati</taxon>
        <taxon>Bacillota</taxon>
        <taxon>Bacilli</taxon>
        <taxon>Bacillales</taxon>
        <taxon>Paenibacillaceae</taxon>
        <taxon>Paenibacillus</taxon>
    </lineage>
</organism>
<feature type="compositionally biased region" description="Low complexity" evidence="1">
    <location>
        <begin position="11"/>
        <end position="33"/>
    </location>
</feature>
<dbReference type="EMBL" id="JARLKY010000024">
    <property type="protein sequence ID" value="MEC0227836.1"/>
    <property type="molecule type" value="Genomic_DNA"/>
</dbReference>
<reference evidence="2 3" key="1">
    <citation type="submission" date="2023-03" db="EMBL/GenBank/DDBJ databases">
        <title>Bacillus Genome Sequencing.</title>
        <authorList>
            <person name="Dunlap C."/>
        </authorList>
    </citation>
    <scope>NUCLEOTIDE SEQUENCE [LARGE SCALE GENOMIC DNA]</scope>
    <source>
        <strain evidence="2 3">BD-533</strain>
    </source>
</reference>
<feature type="compositionally biased region" description="Polar residues" evidence="1">
    <location>
        <begin position="1"/>
        <end position="10"/>
    </location>
</feature>
<protein>
    <submittedName>
        <fullName evidence="2">Uncharacterized protein</fullName>
    </submittedName>
</protein>
<accession>A0ABU6G1I7</accession>
<evidence type="ECO:0000313" key="2">
    <source>
        <dbReference type="EMBL" id="MEC0227836.1"/>
    </source>
</evidence>
<evidence type="ECO:0000313" key="3">
    <source>
        <dbReference type="Proteomes" id="UP001338137"/>
    </source>
</evidence>
<gene>
    <name evidence="2" type="ORF">P4I72_11940</name>
</gene>
<keyword evidence="3" id="KW-1185">Reference proteome</keyword>
<feature type="region of interest" description="Disordered" evidence="1">
    <location>
        <begin position="1"/>
        <end position="50"/>
    </location>
</feature>